<dbReference type="EMBL" id="MU864004">
    <property type="protein sequence ID" value="KAK4195753.1"/>
    <property type="molecule type" value="Genomic_DNA"/>
</dbReference>
<comment type="caution">
    <text evidence="2">The sequence shown here is derived from an EMBL/GenBank/DDBJ whole genome shotgun (WGS) entry which is preliminary data.</text>
</comment>
<reference evidence="2" key="2">
    <citation type="submission" date="2023-05" db="EMBL/GenBank/DDBJ databases">
        <authorList>
            <consortium name="Lawrence Berkeley National Laboratory"/>
            <person name="Steindorff A."/>
            <person name="Hensen N."/>
            <person name="Bonometti L."/>
            <person name="Westerberg I."/>
            <person name="Brannstrom I.O."/>
            <person name="Guillou S."/>
            <person name="Cros-Aarteil S."/>
            <person name="Calhoun S."/>
            <person name="Haridas S."/>
            <person name="Kuo A."/>
            <person name="Mondo S."/>
            <person name="Pangilinan J."/>
            <person name="Riley R."/>
            <person name="Labutti K."/>
            <person name="Andreopoulos B."/>
            <person name="Lipzen A."/>
            <person name="Chen C."/>
            <person name="Yanf M."/>
            <person name="Daum C."/>
            <person name="Ng V."/>
            <person name="Clum A."/>
            <person name="Ohm R."/>
            <person name="Martin F."/>
            <person name="Silar P."/>
            <person name="Natvig D."/>
            <person name="Lalanne C."/>
            <person name="Gautier V."/>
            <person name="Ament-Velasquez S.L."/>
            <person name="Kruys A."/>
            <person name="Hutchinson M.I."/>
            <person name="Powell A.J."/>
            <person name="Barry K."/>
            <person name="Miller A.N."/>
            <person name="Grigoriev I.V."/>
            <person name="Debuchy R."/>
            <person name="Gladieux P."/>
            <person name="Thoren M.H."/>
            <person name="Johannesson H."/>
        </authorList>
    </citation>
    <scope>NUCLEOTIDE SEQUENCE</scope>
    <source>
        <strain evidence="2">CBS 315.58</strain>
    </source>
</reference>
<proteinExistence type="predicted"/>
<gene>
    <name evidence="2" type="ORF">QBC40DRAFT_315535</name>
</gene>
<dbReference type="Proteomes" id="UP001303160">
    <property type="component" value="Unassembled WGS sequence"/>
</dbReference>
<organism evidence="2 3">
    <name type="scientific">Triangularia verruculosa</name>
    <dbReference type="NCBI Taxonomy" id="2587418"/>
    <lineage>
        <taxon>Eukaryota</taxon>
        <taxon>Fungi</taxon>
        <taxon>Dikarya</taxon>
        <taxon>Ascomycota</taxon>
        <taxon>Pezizomycotina</taxon>
        <taxon>Sordariomycetes</taxon>
        <taxon>Sordariomycetidae</taxon>
        <taxon>Sordariales</taxon>
        <taxon>Podosporaceae</taxon>
        <taxon>Triangularia</taxon>
    </lineage>
</organism>
<accession>A0AAN6X7V5</accession>
<keyword evidence="3" id="KW-1185">Reference proteome</keyword>
<name>A0AAN6X7V5_9PEZI</name>
<evidence type="ECO:0000256" key="1">
    <source>
        <dbReference type="SAM" id="MobiDB-lite"/>
    </source>
</evidence>
<sequence>MPIDLSRILRSDAIIALLAEEDEPLFARLDSRGIMRGEHSISEALRFHIKAFLDHIPLVSPISYVFHRQSGALERLQRLTAPKRKRTIYGITALPAIKTRKIYTCRDATQPLAIVWPSTQTDSHNSPLDPDSPPTCHTDPDPCAFQACTEYDPWITPRERPAPCQHIIWYGAVAALSNFAAEKLCRALLKHNITTLDAPIADTSEARAIEAHILPWLVVAYGLYTARSFICGRYKKLVIHLCKQCVHRITQANDNVLIHLRPWTFLEDWIWRVTEIYHVLETMVIWLEEAVEKMDKSIMCLVEASVPEEEVMTRGEMLPLYRCLVDMREMMSGGAIKGVREDMKTIKHAVGRMMEVVHPLTGLGHDKGVAEALGGLWSVENGEDEEQNSSEDESDDDMEDVDDADDPEKDGDESVDCMDEDEDDITLGYDDESDDSGEDTKYGKDEEKEIVGEDNDAWLASMMDPISDGETEDWSASNDDLEDGFDKEMQKHRPVIEMALSDAAVEVRRVCETWRMHYAFILAIQSGFLNETQDD</sequence>
<reference evidence="2" key="1">
    <citation type="journal article" date="2023" name="Mol. Phylogenet. Evol.">
        <title>Genome-scale phylogeny and comparative genomics of the fungal order Sordariales.</title>
        <authorList>
            <person name="Hensen N."/>
            <person name="Bonometti L."/>
            <person name="Westerberg I."/>
            <person name="Brannstrom I.O."/>
            <person name="Guillou S."/>
            <person name="Cros-Aarteil S."/>
            <person name="Calhoun S."/>
            <person name="Haridas S."/>
            <person name="Kuo A."/>
            <person name="Mondo S."/>
            <person name="Pangilinan J."/>
            <person name="Riley R."/>
            <person name="LaButti K."/>
            <person name="Andreopoulos B."/>
            <person name="Lipzen A."/>
            <person name="Chen C."/>
            <person name="Yan M."/>
            <person name="Daum C."/>
            <person name="Ng V."/>
            <person name="Clum A."/>
            <person name="Steindorff A."/>
            <person name="Ohm R.A."/>
            <person name="Martin F."/>
            <person name="Silar P."/>
            <person name="Natvig D.O."/>
            <person name="Lalanne C."/>
            <person name="Gautier V."/>
            <person name="Ament-Velasquez S.L."/>
            <person name="Kruys A."/>
            <person name="Hutchinson M.I."/>
            <person name="Powell A.J."/>
            <person name="Barry K."/>
            <person name="Miller A.N."/>
            <person name="Grigoriev I.V."/>
            <person name="Debuchy R."/>
            <person name="Gladieux P."/>
            <person name="Hiltunen Thoren M."/>
            <person name="Johannesson H."/>
        </authorList>
    </citation>
    <scope>NUCLEOTIDE SEQUENCE</scope>
    <source>
        <strain evidence="2">CBS 315.58</strain>
    </source>
</reference>
<protein>
    <submittedName>
        <fullName evidence="2">Uncharacterized protein</fullName>
    </submittedName>
</protein>
<feature type="region of interest" description="Disordered" evidence="1">
    <location>
        <begin position="379"/>
        <end position="445"/>
    </location>
</feature>
<evidence type="ECO:0000313" key="2">
    <source>
        <dbReference type="EMBL" id="KAK4195753.1"/>
    </source>
</evidence>
<evidence type="ECO:0000313" key="3">
    <source>
        <dbReference type="Proteomes" id="UP001303160"/>
    </source>
</evidence>
<dbReference type="AlphaFoldDB" id="A0AAN6X7V5"/>
<feature type="compositionally biased region" description="Acidic residues" evidence="1">
    <location>
        <begin position="381"/>
        <end position="437"/>
    </location>
</feature>